<dbReference type="InterPro" id="IPR035979">
    <property type="entry name" value="RBD_domain_sf"/>
</dbReference>
<dbReference type="InParanoid" id="A0A6J2RFG3"/>
<dbReference type="InterPro" id="IPR012677">
    <property type="entry name" value="Nucleotide-bd_a/b_plait_sf"/>
</dbReference>
<dbReference type="OrthoDB" id="167718at2759"/>
<evidence type="ECO:0000259" key="3">
    <source>
        <dbReference type="PROSITE" id="PS50102"/>
    </source>
</evidence>
<feature type="domain" description="RRM" evidence="3">
    <location>
        <begin position="362"/>
        <end position="435"/>
    </location>
</feature>
<dbReference type="PROSITE" id="PS50102">
    <property type="entry name" value="RRM"/>
    <property type="match status" value="4"/>
</dbReference>
<dbReference type="RefSeq" id="XP_029308926.1">
    <property type="nucleotide sequence ID" value="XM_029453066.1"/>
</dbReference>
<feature type="domain" description="RRM" evidence="3">
    <location>
        <begin position="264"/>
        <end position="338"/>
    </location>
</feature>
<sequence length="591" mass="63500">MAKTDATGGSKRAEAQSETVSSTKQKVGKDEAASKENRDEQDSQMDAVIEVNGSTSTVAVSWDKKSEEGGEEPTEIISSAEAVDSTEVAPSESTETNMIQESGESQMDVVAGSTAAVTVAWEKKNVEGESDGVKKTPVKGKRVADSPVDASPSKKTKLINEGFCLFVGNLNNSKTFDEVKDSLANYFMTQSLLVQDIRLDRSKKHAFLDLASEMDLSKGLALNGEMIDAKPLKIAKAKVKSNKVKVKGKVKALVEEKKGAKDGKCLFLKNVPYTATKEDILKVFQKAVSVRFPGGTEGPKTGIAFLEFKNKSTAKKVRQRKQGVKVLGRILIVDSVGESNAPKVTKAKDVKRDTKAAAPPNSTLFVSNLPFNLKEKNLKNAFQKAISIDIPESLGKPKRFAFVKFATVADAAKALQSSQNLTILKREVKVQFCEMQADSSKTLIVMGLAEKTTEETLKRVFDGALSARVAVDKKTEVSKGFGFVEFKSEENCKAGKEAMEDCEIDGSKVTVAYAKDQSAQGPGPLAKPPVAPVGQEASKVGRKARKRSKKGKKGGAGTPQNAVKVVEDAVKVVEDAVKVVEDAVKVVENKV</sequence>
<feature type="domain" description="RRM" evidence="3">
    <location>
        <begin position="441"/>
        <end position="516"/>
    </location>
</feature>
<dbReference type="PANTHER" id="PTHR48037">
    <property type="entry name" value="ATPASE E1"/>
    <property type="match status" value="1"/>
</dbReference>
<evidence type="ECO:0000256" key="2">
    <source>
        <dbReference type="SAM" id="MobiDB-lite"/>
    </source>
</evidence>
<protein>
    <submittedName>
        <fullName evidence="5">Nucleolin-like isoform X1</fullName>
    </submittedName>
</protein>
<reference evidence="5" key="1">
    <citation type="submission" date="2025-08" db="UniProtKB">
        <authorList>
            <consortium name="RefSeq"/>
        </authorList>
    </citation>
    <scope>IDENTIFICATION</scope>
</reference>
<gene>
    <name evidence="5" type="primary">LOC115022164</name>
</gene>
<accession>A0A6J2RFG3</accession>
<dbReference type="InterPro" id="IPR000504">
    <property type="entry name" value="RRM_dom"/>
</dbReference>
<feature type="region of interest" description="Disordered" evidence="2">
    <location>
        <begin position="516"/>
        <end position="561"/>
    </location>
</feature>
<evidence type="ECO:0000256" key="1">
    <source>
        <dbReference type="PROSITE-ProRule" id="PRU00176"/>
    </source>
</evidence>
<feature type="compositionally biased region" description="Basic and acidic residues" evidence="2">
    <location>
        <begin position="27"/>
        <end position="41"/>
    </location>
</feature>
<proteinExistence type="predicted"/>
<feature type="compositionally biased region" description="Basic residues" evidence="2">
    <location>
        <begin position="540"/>
        <end position="553"/>
    </location>
</feature>
<keyword evidence="1" id="KW-0694">RNA-binding</keyword>
<dbReference type="AlphaFoldDB" id="A0A6J2RFG3"/>
<feature type="region of interest" description="Disordered" evidence="2">
    <location>
        <begin position="1"/>
        <end position="76"/>
    </location>
</feature>
<keyword evidence="4" id="KW-1185">Reference proteome</keyword>
<evidence type="ECO:0000313" key="5">
    <source>
        <dbReference type="RefSeq" id="XP_029308926.1"/>
    </source>
</evidence>
<feature type="region of interest" description="Disordered" evidence="2">
    <location>
        <begin position="128"/>
        <end position="151"/>
    </location>
</feature>
<dbReference type="Proteomes" id="UP000504630">
    <property type="component" value="Chromosome 17"/>
</dbReference>
<dbReference type="GeneID" id="115022164"/>
<dbReference type="GO" id="GO:0003723">
    <property type="term" value="F:RNA binding"/>
    <property type="evidence" value="ECO:0007669"/>
    <property type="project" value="UniProtKB-UniRule"/>
</dbReference>
<dbReference type="SMART" id="SM00360">
    <property type="entry name" value="RRM"/>
    <property type="match status" value="4"/>
</dbReference>
<feature type="domain" description="RRM" evidence="3">
    <location>
        <begin position="163"/>
        <end position="239"/>
    </location>
</feature>
<evidence type="ECO:0000313" key="4">
    <source>
        <dbReference type="Proteomes" id="UP000504630"/>
    </source>
</evidence>
<dbReference type="Gene3D" id="3.30.70.330">
    <property type="match status" value="4"/>
</dbReference>
<organism evidence="4 5">
    <name type="scientific">Cottoperca gobio</name>
    <name type="common">Frogmouth</name>
    <name type="synonym">Aphritis gobio</name>
    <dbReference type="NCBI Taxonomy" id="56716"/>
    <lineage>
        <taxon>Eukaryota</taxon>
        <taxon>Metazoa</taxon>
        <taxon>Chordata</taxon>
        <taxon>Craniata</taxon>
        <taxon>Vertebrata</taxon>
        <taxon>Euteleostomi</taxon>
        <taxon>Actinopterygii</taxon>
        <taxon>Neopterygii</taxon>
        <taxon>Teleostei</taxon>
        <taxon>Neoteleostei</taxon>
        <taxon>Acanthomorphata</taxon>
        <taxon>Eupercaria</taxon>
        <taxon>Perciformes</taxon>
        <taxon>Notothenioidei</taxon>
        <taxon>Bovichtidae</taxon>
        <taxon>Cottoperca</taxon>
    </lineage>
</organism>
<dbReference type="SUPFAM" id="SSF54928">
    <property type="entry name" value="RNA-binding domain, RBD"/>
    <property type="match status" value="3"/>
</dbReference>
<dbReference type="Pfam" id="PF00076">
    <property type="entry name" value="RRM_1"/>
    <property type="match status" value="3"/>
</dbReference>
<dbReference type="PANTHER" id="PTHR48037:SF1">
    <property type="entry name" value="RRM DOMAIN-CONTAINING PROTEIN"/>
    <property type="match status" value="1"/>
</dbReference>
<name>A0A6J2RFG3_COTGO</name>
<dbReference type="KEGG" id="cgob:115022164"/>
<feature type="compositionally biased region" description="Polar residues" evidence="2">
    <location>
        <begin position="16"/>
        <end position="25"/>
    </location>
</feature>